<comment type="caution">
    <text evidence="1">The sequence shown here is derived from an EMBL/GenBank/DDBJ whole genome shotgun (WGS) entry which is preliminary data.</text>
</comment>
<dbReference type="EMBL" id="JAODUO010007164">
    <property type="protein sequence ID" value="KAK2138766.1"/>
    <property type="molecule type" value="Genomic_DNA"/>
</dbReference>
<keyword evidence="4" id="KW-1185">Reference proteome</keyword>
<dbReference type="EMBL" id="JAODUO010004291">
    <property type="protein sequence ID" value="KAK2144162.1"/>
    <property type="molecule type" value="Genomic_DNA"/>
</dbReference>
<accession>A0AAD9IR82</accession>
<name>A0AAD9IR82_RIDPI</name>
<protein>
    <submittedName>
        <fullName evidence="1">Uncharacterized protein</fullName>
    </submittedName>
</protein>
<evidence type="ECO:0000313" key="2">
    <source>
        <dbReference type="EMBL" id="KAK2138766.1"/>
    </source>
</evidence>
<sequence>MRNIISWNVNIELSRAMAARREIIANTAALSTRTRHYCRITNIFHDLQPTCGYVCPFVCHSLGAPQQLFYTLLYVNRLS</sequence>
<gene>
    <name evidence="3" type="ORF">NP493_4279g00004</name>
    <name evidence="1" type="ORF">NP493_7170g00004</name>
    <name evidence="2" type="ORF">NP493_7170g00008</name>
</gene>
<organism evidence="1 4">
    <name type="scientific">Ridgeia piscesae</name>
    <name type="common">Tubeworm</name>
    <dbReference type="NCBI Taxonomy" id="27915"/>
    <lineage>
        <taxon>Eukaryota</taxon>
        <taxon>Metazoa</taxon>
        <taxon>Spiralia</taxon>
        <taxon>Lophotrochozoa</taxon>
        <taxon>Annelida</taxon>
        <taxon>Polychaeta</taxon>
        <taxon>Sedentaria</taxon>
        <taxon>Canalipalpata</taxon>
        <taxon>Sabellida</taxon>
        <taxon>Siboglinidae</taxon>
        <taxon>Ridgeia</taxon>
    </lineage>
</organism>
<proteinExistence type="predicted"/>
<evidence type="ECO:0000313" key="3">
    <source>
        <dbReference type="EMBL" id="KAK2144162.1"/>
    </source>
</evidence>
<dbReference type="EMBL" id="JAODUO010007164">
    <property type="protein sequence ID" value="KAK2138765.1"/>
    <property type="molecule type" value="Genomic_DNA"/>
</dbReference>
<reference evidence="1" key="1">
    <citation type="journal article" date="2023" name="Mol. Biol. Evol.">
        <title>Third-Generation Sequencing Reveals the Adaptive Role of the Epigenome in Three Deep-Sea Polychaetes.</title>
        <authorList>
            <person name="Perez M."/>
            <person name="Aroh O."/>
            <person name="Sun Y."/>
            <person name="Lan Y."/>
            <person name="Juniper S.K."/>
            <person name="Young C.R."/>
            <person name="Angers B."/>
            <person name="Qian P.Y."/>
        </authorList>
    </citation>
    <scope>NUCLEOTIDE SEQUENCE</scope>
    <source>
        <strain evidence="1">R07B-5</strain>
    </source>
</reference>
<evidence type="ECO:0000313" key="4">
    <source>
        <dbReference type="Proteomes" id="UP001209878"/>
    </source>
</evidence>
<dbReference type="Proteomes" id="UP001209878">
    <property type="component" value="Unassembled WGS sequence"/>
</dbReference>
<dbReference type="AlphaFoldDB" id="A0AAD9IR82"/>
<evidence type="ECO:0000313" key="1">
    <source>
        <dbReference type="EMBL" id="KAK2138765.1"/>
    </source>
</evidence>